<evidence type="ECO:0000313" key="4">
    <source>
        <dbReference type="Proteomes" id="UP000604825"/>
    </source>
</evidence>
<dbReference type="PANTHER" id="PTHR47127">
    <property type="entry name" value="10A19I.15"/>
    <property type="match status" value="1"/>
</dbReference>
<feature type="domain" description="Myb/SANT-like" evidence="2">
    <location>
        <begin position="118"/>
        <end position="206"/>
    </location>
</feature>
<evidence type="ECO:0000256" key="1">
    <source>
        <dbReference type="SAM" id="MobiDB-lite"/>
    </source>
</evidence>
<evidence type="ECO:0000259" key="2">
    <source>
        <dbReference type="Pfam" id="PF12776"/>
    </source>
</evidence>
<reference evidence="3" key="1">
    <citation type="submission" date="2020-10" db="EMBL/GenBank/DDBJ databases">
        <authorList>
            <person name="Han B."/>
            <person name="Lu T."/>
            <person name="Zhao Q."/>
            <person name="Huang X."/>
            <person name="Zhao Y."/>
        </authorList>
    </citation>
    <scope>NUCLEOTIDE SEQUENCE</scope>
</reference>
<organism evidence="3 4">
    <name type="scientific">Miscanthus lutarioriparius</name>
    <dbReference type="NCBI Taxonomy" id="422564"/>
    <lineage>
        <taxon>Eukaryota</taxon>
        <taxon>Viridiplantae</taxon>
        <taxon>Streptophyta</taxon>
        <taxon>Embryophyta</taxon>
        <taxon>Tracheophyta</taxon>
        <taxon>Spermatophyta</taxon>
        <taxon>Magnoliopsida</taxon>
        <taxon>Liliopsida</taxon>
        <taxon>Poales</taxon>
        <taxon>Poaceae</taxon>
        <taxon>PACMAD clade</taxon>
        <taxon>Panicoideae</taxon>
        <taxon>Andropogonodae</taxon>
        <taxon>Andropogoneae</taxon>
        <taxon>Saccharinae</taxon>
        <taxon>Miscanthus</taxon>
    </lineage>
</organism>
<dbReference type="Pfam" id="PF12776">
    <property type="entry name" value="Myb_DNA-bind_3"/>
    <property type="match status" value="1"/>
</dbReference>
<accession>A0A811MPG6</accession>
<dbReference type="Proteomes" id="UP000604825">
    <property type="component" value="Unassembled WGS sequence"/>
</dbReference>
<proteinExistence type="predicted"/>
<name>A0A811MPG6_9POAL</name>
<sequence>MARCLKRQGKEGRQLSLVHGDVVVVVGYSCYLRVPLSPPKIRWPVWVNYGAFEGGFVAGTSVMEQLINGGSAPVVAGAGASAAAPVAAGAGAGAAPGAANPVDVAAPVAGNGAVRAMRWTNTTSGFVLRRMSALVSDGSRPEKVFKDKDVNSVAKALKQFCGEVVSPTQVYNHLRKWRQKWARVSKLKDLSAALWDDQAHAIMLEQEHYLGHCKDHPKDAEFLNCPIRFYTEMEAIFANAMATGKFALGSGEALGQNQADSVGAKADGPPLTHTTVPSEQGGDSKATELLPTSSAAGPKRKRGNFSEEEMLMLTNMSDAVNNVANALRETGPTHVDANLYLAVMKMPGFSEEALIVAYTFLLDNKAQGRGFVNMSDAHRALWLRTFLAKNYYV</sequence>
<dbReference type="EMBL" id="CAJGYO010000002">
    <property type="protein sequence ID" value="CAD6212938.1"/>
    <property type="molecule type" value="Genomic_DNA"/>
</dbReference>
<dbReference type="InterPro" id="IPR024752">
    <property type="entry name" value="Myb/SANT-like_dom"/>
</dbReference>
<dbReference type="AlphaFoldDB" id="A0A811MPG6"/>
<evidence type="ECO:0000313" key="3">
    <source>
        <dbReference type="EMBL" id="CAD6212938.1"/>
    </source>
</evidence>
<protein>
    <recommendedName>
        <fullName evidence="2">Myb/SANT-like domain-containing protein</fullName>
    </recommendedName>
</protein>
<gene>
    <name evidence="3" type="ORF">NCGR_LOCUS8658</name>
</gene>
<feature type="region of interest" description="Disordered" evidence="1">
    <location>
        <begin position="259"/>
        <end position="304"/>
    </location>
</feature>
<keyword evidence="4" id="KW-1185">Reference proteome</keyword>
<comment type="caution">
    <text evidence="3">The sequence shown here is derived from an EMBL/GenBank/DDBJ whole genome shotgun (WGS) entry which is preliminary data.</text>
</comment>